<name>A0ABW6JCE7_STRCE</name>
<evidence type="ECO:0000313" key="3">
    <source>
        <dbReference type="Proteomes" id="UP001600650"/>
    </source>
</evidence>
<evidence type="ECO:0000313" key="2">
    <source>
        <dbReference type="EMBL" id="MFE7962055.1"/>
    </source>
</evidence>
<proteinExistence type="predicted"/>
<evidence type="ECO:0008006" key="4">
    <source>
        <dbReference type="Google" id="ProtNLM"/>
    </source>
</evidence>
<feature type="signal peptide" evidence="1">
    <location>
        <begin position="1"/>
        <end position="24"/>
    </location>
</feature>
<dbReference type="EMBL" id="JBHVBU010000005">
    <property type="protein sequence ID" value="MFE7962055.1"/>
    <property type="molecule type" value="Genomic_DNA"/>
</dbReference>
<evidence type="ECO:0000256" key="1">
    <source>
        <dbReference type="SAM" id="SignalP"/>
    </source>
</evidence>
<protein>
    <recommendedName>
        <fullName evidence="4">Lipoprotein</fullName>
    </recommendedName>
</protein>
<dbReference type="RefSeq" id="WP_381724922.1">
    <property type="nucleotide sequence ID" value="NZ_JBHVBU010000005.1"/>
</dbReference>
<reference evidence="2 3" key="1">
    <citation type="submission" date="2024-09" db="EMBL/GenBank/DDBJ databases">
        <title>The Natural Products Discovery Center: Release of the First 8490 Sequenced Strains for Exploring Actinobacteria Biosynthetic Diversity.</title>
        <authorList>
            <person name="Kalkreuter E."/>
            <person name="Kautsar S.A."/>
            <person name="Yang D."/>
            <person name="Bader C.D."/>
            <person name="Teijaro C.N."/>
            <person name="Fluegel L."/>
            <person name="Davis C.M."/>
            <person name="Simpson J.R."/>
            <person name="Lauterbach L."/>
            <person name="Steele A.D."/>
            <person name="Gui C."/>
            <person name="Meng S."/>
            <person name="Li G."/>
            <person name="Viehrig K."/>
            <person name="Ye F."/>
            <person name="Su P."/>
            <person name="Kiefer A.F."/>
            <person name="Nichols A."/>
            <person name="Cepeda A.J."/>
            <person name="Yan W."/>
            <person name="Fan B."/>
            <person name="Jiang Y."/>
            <person name="Adhikari A."/>
            <person name="Zheng C.-J."/>
            <person name="Schuster L."/>
            <person name="Cowan T.M."/>
            <person name="Smanski M.J."/>
            <person name="Chevrette M.G."/>
            <person name="De Carvalho L.P.S."/>
            <person name="Shen B."/>
        </authorList>
    </citation>
    <scope>NUCLEOTIDE SEQUENCE [LARGE SCALE GENOMIC DNA]</scope>
    <source>
        <strain evidence="2 3">NPDC057399</strain>
    </source>
</reference>
<comment type="caution">
    <text evidence="2">The sequence shown here is derived from an EMBL/GenBank/DDBJ whole genome shotgun (WGS) entry which is preliminary data.</text>
</comment>
<dbReference type="Proteomes" id="UP001600650">
    <property type="component" value="Unassembled WGS sequence"/>
</dbReference>
<dbReference type="PROSITE" id="PS51257">
    <property type="entry name" value="PROKAR_LIPOPROTEIN"/>
    <property type="match status" value="1"/>
</dbReference>
<accession>A0ABW6JCE7</accession>
<organism evidence="2 3">
    <name type="scientific">Streptomyces cellulosae</name>
    <dbReference type="NCBI Taxonomy" id="1968"/>
    <lineage>
        <taxon>Bacteria</taxon>
        <taxon>Bacillati</taxon>
        <taxon>Actinomycetota</taxon>
        <taxon>Actinomycetes</taxon>
        <taxon>Kitasatosporales</taxon>
        <taxon>Streptomycetaceae</taxon>
        <taxon>Streptomyces</taxon>
    </lineage>
</organism>
<gene>
    <name evidence="2" type="ORF">ACFU0X_03230</name>
</gene>
<sequence length="83" mass="9173">MGIFPRCVLAAVVLAVLATATACKQQTFPPGPSGTVTDRSRAYYKSGGWKYWLTVNSSKFRVSRNDYQSCFRGSSYPTCAKEH</sequence>
<keyword evidence="3" id="KW-1185">Reference proteome</keyword>
<keyword evidence="1" id="KW-0732">Signal</keyword>
<feature type="chain" id="PRO_5046676877" description="Lipoprotein" evidence="1">
    <location>
        <begin position="25"/>
        <end position="83"/>
    </location>
</feature>